<evidence type="ECO:0000313" key="2">
    <source>
        <dbReference type="Proteomes" id="UP000592294"/>
    </source>
</evidence>
<name>A0A850R924_9GAMM</name>
<proteinExistence type="predicted"/>
<evidence type="ECO:0000313" key="1">
    <source>
        <dbReference type="EMBL" id="NVZ11209.1"/>
    </source>
</evidence>
<sequence length="417" mass="47111">MKVLHLTPHFGGGVGRALSSLTQAHCGNASEIKHSFICLEPPQKTQFLHEIQAHGGQVTICPSLEELHRQVSDSDILQVEWWNHPLLFKILCTASLPAHRLLVWCHVSGLYSPRIPIRLLENAHRFIFTSVCSWRAEEVQKLSADIKARLAVVSSGAALDWLPEPIIDDREPLRAGYLGTLDFNKLHPEFVDYLAAVRLPDFQVRLIGDTTQRDALIEYCRNIGCDERILNFRGYVENVVSELSDLNVLIYLLNPEHYGTAENALLEAMAMGLVPVVLNNPAETAIVEHGATGLIVNHRHAFADALDWLSKNPAERSSLAARASVTVRQRFTLKNLSNEMMKNYKIILCQPKKLVDFQSFFGTQSFEWFLSCQPKSFLADQKKSLKENHPTPSKGSILHFLKHFPEDSKLKNWLKQN</sequence>
<accession>A0A850R924</accession>
<dbReference type="GO" id="GO:0016740">
    <property type="term" value="F:transferase activity"/>
    <property type="evidence" value="ECO:0007669"/>
    <property type="project" value="UniProtKB-KW"/>
</dbReference>
<dbReference type="AlphaFoldDB" id="A0A850R924"/>
<dbReference type="Gene3D" id="3.40.50.2000">
    <property type="entry name" value="Glycogen Phosphorylase B"/>
    <property type="match status" value="2"/>
</dbReference>
<gene>
    <name evidence="1" type="ORF">HW932_18320</name>
</gene>
<dbReference type="RefSeq" id="WP_176977926.1">
    <property type="nucleotide sequence ID" value="NZ_JABZEO010000017.1"/>
</dbReference>
<keyword evidence="1" id="KW-0808">Transferase</keyword>
<protein>
    <submittedName>
        <fullName evidence="1">Glycosyltransferase family 4 protein</fullName>
    </submittedName>
</protein>
<keyword evidence="2" id="KW-1185">Reference proteome</keyword>
<dbReference type="Proteomes" id="UP000592294">
    <property type="component" value="Unassembled WGS sequence"/>
</dbReference>
<dbReference type="SUPFAM" id="SSF53756">
    <property type="entry name" value="UDP-Glycosyltransferase/glycogen phosphorylase"/>
    <property type="match status" value="1"/>
</dbReference>
<dbReference type="EMBL" id="JABZEO010000017">
    <property type="protein sequence ID" value="NVZ11209.1"/>
    <property type="molecule type" value="Genomic_DNA"/>
</dbReference>
<comment type="caution">
    <text evidence="1">The sequence shown here is derived from an EMBL/GenBank/DDBJ whole genome shotgun (WGS) entry which is preliminary data.</text>
</comment>
<dbReference type="Pfam" id="PF13692">
    <property type="entry name" value="Glyco_trans_1_4"/>
    <property type="match status" value="1"/>
</dbReference>
<organism evidence="1 2">
    <name type="scientific">Allochromatium humboldtianum</name>
    <dbReference type="NCBI Taxonomy" id="504901"/>
    <lineage>
        <taxon>Bacteria</taxon>
        <taxon>Pseudomonadati</taxon>
        <taxon>Pseudomonadota</taxon>
        <taxon>Gammaproteobacteria</taxon>
        <taxon>Chromatiales</taxon>
        <taxon>Chromatiaceae</taxon>
        <taxon>Allochromatium</taxon>
    </lineage>
</organism>
<dbReference type="PANTHER" id="PTHR12526">
    <property type="entry name" value="GLYCOSYLTRANSFERASE"/>
    <property type="match status" value="1"/>
</dbReference>
<reference evidence="1 2" key="1">
    <citation type="submission" date="2020-06" db="EMBL/GenBank/DDBJ databases">
        <title>Whole-genome sequence of Allochromatium humboldtianum DSM 21881, type strain.</title>
        <authorList>
            <person name="Kyndt J.A."/>
            <person name="Meyer T.E."/>
        </authorList>
    </citation>
    <scope>NUCLEOTIDE SEQUENCE [LARGE SCALE GENOMIC DNA]</scope>
    <source>
        <strain evidence="1 2">DSM 21881</strain>
    </source>
</reference>
<dbReference type="CDD" id="cd03801">
    <property type="entry name" value="GT4_PimA-like"/>
    <property type="match status" value="1"/>
</dbReference>